<sequence>MAKRKVLAKLQTKKAREKWVDKREERKAQTQRARQAYLAKRNTPQPNPNAETPKQDEAGPSTSAAPTEEAMEPPPPTPGPVPTPDMDEEILEFDDLPPSTSATPIGDLVPLSTTPTAPMDTGETTPPPLAIDERSERIEQLEKQLKDRDDTIKFLREQVRNREALITDLRRQLDQQMAPPMGPPTSSKTPPNRGRPKKRLEELQRSARRDIATKLGASSIDQFKAFLDEQPMVRTLLSKKTKAHLLLHHFVPFARQHKFLGLLDEQGDEALHSVWRRLEQLWKTMPDA</sequence>
<evidence type="ECO:0000256" key="1">
    <source>
        <dbReference type="SAM" id="Coils"/>
    </source>
</evidence>
<feature type="compositionally biased region" description="Polar residues" evidence="2">
    <location>
        <begin position="42"/>
        <end position="52"/>
    </location>
</feature>
<feature type="compositionally biased region" description="Acidic residues" evidence="2">
    <location>
        <begin position="85"/>
        <end position="95"/>
    </location>
</feature>
<name>A0ABD2IDZ1_HETSC</name>
<accession>A0ABD2IDZ1</accession>
<feature type="compositionally biased region" description="Basic residues" evidence="2">
    <location>
        <begin position="1"/>
        <end position="16"/>
    </location>
</feature>
<evidence type="ECO:0000256" key="2">
    <source>
        <dbReference type="SAM" id="MobiDB-lite"/>
    </source>
</evidence>
<feature type="coiled-coil region" evidence="1">
    <location>
        <begin position="131"/>
        <end position="172"/>
    </location>
</feature>
<keyword evidence="4" id="KW-1185">Reference proteome</keyword>
<dbReference type="EMBL" id="JBICCN010000326">
    <property type="protein sequence ID" value="KAL3077496.1"/>
    <property type="molecule type" value="Genomic_DNA"/>
</dbReference>
<dbReference type="AlphaFoldDB" id="A0ABD2IDZ1"/>
<feature type="compositionally biased region" description="Basic and acidic residues" evidence="2">
    <location>
        <begin position="17"/>
        <end position="28"/>
    </location>
</feature>
<feature type="compositionally biased region" description="Pro residues" evidence="2">
    <location>
        <begin position="72"/>
        <end position="83"/>
    </location>
</feature>
<dbReference type="Proteomes" id="UP001620645">
    <property type="component" value="Unassembled WGS sequence"/>
</dbReference>
<feature type="region of interest" description="Disordered" evidence="2">
    <location>
        <begin position="1"/>
        <end position="129"/>
    </location>
</feature>
<keyword evidence="1" id="KW-0175">Coiled coil</keyword>
<gene>
    <name evidence="3" type="ORF">niasHS_012202</name>
</gene>
<proteinExistence type="predicted"/>
<evidence type="ECO:0000313" key="3">
    <source>
        <dbReference type="EMBL" id="KAL3077496.1"/>
    </source>
</evidence>
<organism evidence="3 4">
    <name type="scientific">Heterodera schachtii</name>
    <name type="common">Sugarbeet cyst nematode worm</name>
    <name type="synonym">Tylenchus schachtii</name>
    <dbReference type="NCBI Taxonomy" id="97005"/>
    <lineage>
        <taxon>Eukaryota</taxon>
        <taxon>Metazoa</taxon>
        <taxon>Ecdysozoa</taxon>
        <taxon>Nematoda</taxon>
        <taxon>Chromadorea</taxon>
        <taxon>Rhabditida</taxon>
        <taxon>Tylenchina</taxon>
        <taxon>Tylenchomorpha</taxon>
        <taxon>Tylenchoidea</taxon>
        <taxon>Heteroderidae</taxon>
        <taxon>Heteroderinae</taxon>
        <taxon>Heterodera</taxon>
    </lineage>
</organism>
<protein>
    <submittedName>
        <fullName evidence="3">Uncharacterized protein</fullName>
    </submittedName>
</protein>
<feature type="region of interest" description="Disordered" evidence="2">
    <location>
        <begin position="172"/>
        <end position="201"/>
    </location>
</feature>
<reference evidence="3 4" key="1">
    <citation type="submission" date="2024-10" db="EMBL/GenBank/DDBJ databases">
        <authorList>
            <person name="Kim D."/>
        </authorList>
    </citation>
    <scope>NUCLEOTIDE SEQUENCE [LARGE SCALE GENOMIC DNA]</scope>
    <source>
        <strain evidence="3">Taebaek</strain>
    </source>
</reference>
<comment type="caution">
    <text evidence="3">The sequence shown here is derived from an EMBL/GenBank/DDBJ whole genome shotgun (WGS) entry which is preliminary data.</text>
</comment>
<evidence type="ECO:0000313" key="4">
    <source>
        <dbReference type="Proteomes" id="UP001620645"/>
    </source>
</evidence>